<organism evidence="1 2">
    <name type="scientific">Bradyrhizobium niftali</name>
    <dbReference type="NCBI Taxonomy" id="2560055"/>
    <lineage>
        <taxon>Bacteria</taxon>
        <taxon>Pseudomonadati</taxon>
        <taxon>Pseudomonadota</taxon>
        <taxon>Alphaproteobacteria</taxon>
        <taxon>Hyphomicrobiales</taxon>
        <taxon>Nitrobacteraceae</taxon>
        <taxon>Bradyrhizobium</taxon>
    </lineage>
</organism>
<dbReference type="OrthoDB" id="8240395at2"/>
<comment type="caution">
    <text evidence="1">The sequence shown here is derived from an EMBL/GenBank/DDBJ whole genome shotgun (WGS) entry which is preliminary data.</text>
</comment>
<evidence type="ECO:0000313" key="1">
    <source>
        <dbReference type="EMBL" id="TFV44051.1"/>
    </source>
</evidence>
<dbReference type="Proteomes" id="UP000297966">
    <property type="component" value="Unassembled WGS sequence"/>
</dbReference>
<name>A0A4Y9LL27_9BRAD</name>
<gene>
    <name evidence="1" type="ORF">E4K65_29440</name>
</gene>
<sequence>MQRIDRGIEISVFLLQPGELGFEFALVFMGHVCGGRKTDSVRFKAVDALWKLSSLRAVTASDLGPSRTESLARYFQRFAAALRKHIDIMDFSQRGSLLTLRYI</sequence>
<dbReference type="RefSeq" id="WP_135177115.1">
    <property type="nucleotide sequence ID" value="NZ_JBIYER010000001.1"/>
</dbReference>
<proteinExistence type="predicted"/>
<reference evidence="1 2" key="1">
    <citation type="submission" date="2019-03" db="EMBL/GenBank/DDBJ databases">
        <title>Bradyrhizobium diversity isolated from nodules of Chamaecrista fasciculata.</title>
        <authorList>
            <person name="Klepa M.S."/>
            <person name="Urquiaga M.O."/>
            <person name="Hungria M."/>
            <person name="Delamuta J.R."/>
        </authorList>
    </citation>
    <scope>NUCLEOTIDE SEQUENCE [LARGE SCALE GENOMIC DNA]</scope>
    <source>
        <strain evidence="1 2">CNPSo 3448</strain>
    </source>
</reference>
<accession>A0A4Y9LL27</accession>
<protein>
    <submittedName>
        <fullName evidence="1">Uncharacterized protein</fullName>
    </submittedName>
</protein>
<evidence type="ECO:0000313" key="2">
    <source>
        <dbReference type="Proteomes" id="UP000297966"/>
    </source>
</evidence>
<dbReference type="AlphaFoldDB" id="A0A4Y9LL27"/>
<keyword evidence="2" id="KW-1185">Reference proteome</keyword>
<dbReference type="EMBL" id="SPQT01000020">
    <property type="protein sequence ID" value="TFV44051.1"/>
    <property type="molecule type" value="Genomic_DNA"/>
</dbReference>